<keyword evidence="4" id="KW-0997">Cell inner membrane</keyword>
<evidence type="ECO:0000256" key="4">
    <source>
        <dbReference type="ARBA" id="ARBA00022519"/>
    </source>
</evidence>
<dbReference type="PANTHER" id="PTHR32196:SF71">
    <property type="entry name" value="AUTOINDUCER 2 IMPORT SYSTEM PERMEASE PROTEIN LSRD"/>
    <property type="match status" value="1"/>
</dbReference>
<comment type="caution">
    <text evidence="11">The sequence shown here is derived from an EMBL/GenBank/DDBJ whole genome shotgun (WGS) entry which is preliminary data.</text>
</comment>
<dbReference type="OrthoDB" id="7947581at2"/>
<evidence type="ECO:0000256" key="1">
    <source>
        <dbReference type="ARBA" id="ARBA00004651"/>
    </source>
</evidence>
<sequence length="385" mass="40330">MTSLIHPSDTSTQQRARTYRDHQRPLWQRVLFSRDVAVWAALVVVYLYASATVPFFDRPITITYLLLDVAPILLIALPMTLVIITGEIDLSVASTVALASVSFGVLYDKGAPIVLAAVAALLVGVVCGAFNGFLVTVVGLPSLAVTIGTLALYRGIAVGLLGTTAITDFPDGWTDWARGRIGESDIPSIMIPFAVLAIAFIILLHFTAFGRGVYAIGLSEGAARFSGIRVERTKLILFVLAGAVSALAGIYYTLRYGSARGDNANGMELQVIAAVLLGGVSIFGGRGALPGVIAGVLLIGAIGSALRLADQTADVINIVTGLLLVVSVVGSSVLGWISSKRRRRGAPEPQHDSTGSGTTGSGQTEPGNTLTDTDGPVGERERDDR</sequence>
<evidence type="ECO:0000256" key="6">
    <source>
        <dbReference type="ARBA" id="ARBA00022989"/>
    </source>
</evidence>
<dbReference type="InterPro" id="IPR001851">
    <property type="entry name" value="ABC_transp_permease"/>
</dbReference>
<dbReference type="CDD" id="cd06579">
    <property type="entry name" value="TM_PBP1_transp_AraH_like"/>
    <property type="match status" value="1"/>
</dbReference>
<accession>A0A5Q6S3E9</accession>
<keyword evidence="2" id="KW-0813">Transport</keyword>
<feature type="transmembrane region" description="Helical" evidence="10">
    <location>
        <begin position="291"/>
        <end position="309"/>
    </location>
</feature>
<dbReference type="GO" id="GO:0022857">
    <property type="term" value="F:transmembrane transporter activity"/>
    <property type="evidence" value="ECO:0007669"/>
    <property type="project" value="InterPro"/>
</dbReference>
<keyword evidence="6 10" id="KW-1133">Transmembrane helix</keyword>
<feature type="transmembrane region" description="Helical" evidence="10">
    <location>
        <begin position="113"/>
        <end position="139"/>
    </location>
</feature>
<proteinExistence type="predicted"/>
<keyword evidence="5 10" id="KW-0812">Transmembrane</keyword>
<feature type="compositionally biased region" description="Polar residues" evidence="9">
    <location>
        <begin position="363"/>
        <end position="372"/>
    </location>
</feature>
<dbReference type="AlphaFoldDB" id="A0A5Q6S3E9"/>
<feature type="transmembrane region" description="Helical" evidence="10">
    <location>
        <begin position="266"/>
        <end position="284"/>
    </location>
</feature>
<dbReference type="Proteomes" id="UP000307768">
    <property type="component" value="Unassembled WGS sequence"/>
</dbReference>
<feature type="transmembrane region" description="Helical" evidence="10">
    <location>
        <begin position="62"/>
        <end position="83"/>
    </location>
</feature>
<evidence type="ECO:0000256" key="3">
    <source>
        <dbReference type="ARBA" id="ARBA00022475"/>
    </source>
</evidence>
<feature type="transmembrane region" description="Helical" evidence="10">
    <location>
        <begin position="36"/>
        <end position="56"/>
    </location>
</feature>
<gene>
    <name evidence="11" type="ORF">FE697_002030</name>
</gene>
<evidence type="ECO:0000256" key="9">
    <source>
        <dbReference type="SAM" id="MobiDB-lite"/>
    </source>
</evidence>
<dbReference type="RefSeq" id="WP_149767787.1">
    <property type="nucleotide sequence ID" value="NZ_VDFQ02000001.1"/>
</dbReference>
<dbReference type="PANTHER" id="PTHR32196">
    <property type="entry name" value="ABC TRANSPORTER PERMEASE PROTEIN YPHD-RELATED-RELATED"/>
    <property type="match status" value="1"/>
</dbReference>
<evidence type="ECO:0000256" key="8">
    <source>
        <dbReference type="ARBA" id="ARBA00039381"/>
    </source>
</evidence>
<comment type="subcellular location">
    <subcellularLocation>
        <location evidence="1">Cell membrane</location>
        <topology evidence="1">Multi-pass membrane protein</topology>
    </subcellularLocation>
</comment>
<evidence type="ECO:0000256" key="7">
    <source>
        <dbReference type="ARBA" id="ARBA00023136"/>
    </source>
</evidence>
<evidence type="ECO:0000256" key="10">
    <source>
        <dbReference type="SAM" id="Phobius"/>
    </source>
</evidence>
<reference evidence="11 12" key="1">
    <citation type="submission" date="2019-09" db="EMBL/GenBank/DDBJ databases">
        <title>Mumia zhuanghuii sp. nov. isolated from the intestinal contents of plateau pika (Ochotona curzoniae) in the Qinghai-Tibet plateau of China.</title>
        <authorList>
            <person name="Tian Z."/>
        </authorList>
    </citation>
    <scope>NUCLEOTIDE SEQUENCE [LARGE SCALE GENOMIC DNA]</scope>
    <source>
        <strain evidence="12">350</strain>
    </source>
</reference>
<name>A0A5Q6S3E9_9ACTN</name>
<evidence type="ECO:0000256" key="5">
    <source>
        <dbReference type="ARBA" id="ARBA00022692"/>
    </source>
</evidence>
<keyword evidence="7 10" id="KW-0472">Membrane</keyword>
<keyword evidence="3" id="KW-1003">Cell membrane</keyword>
<organism evidence="11 12">
    <name type="scientific">Mumia zhuanghuii</name>
    <dbReference type="NCBI Taxonomy" id="2585211"/>
    <lineage>
        <taxon>Bacteria</taxon>
        <taxon>Bacillati</taxon>
        <taxon>Actinomycetota</taxon>
        <taxon>Actinomycetes</taxon>
        <taxon>Propionibacteriales</taxon>
        <taxon>Nocardioidaceae</taxon>
        <taxon>Mumia</taxon>
    </lineage>
</organism>
<feature type="transmembrane region" description="Helical" evidence="10">
    <location>
        <begin position="151"/>
        <end position="169"/>
    </location>
</feature>
<evidence type="ECO:0000256" key="2">
    <source>
        <dbReference type="ARBA" id="ARBA00022448"/>
    </source>
</evidence>
<evidence type="ECO:0000313" key="12">
    <source>
        <dbReference type="Proteomes" id="UP000307768"/>
    </source>
</evidence>
<protein>
    <recommendedName>
        <fullName evidence="8">Autoinducer 2 import system permease protein LsrD</fullName>
    </recommendedName>
</protein>
<feature type="transmembrane region" description="Helical" evidence="10">
    <location>
        <begin position="235"/>
        <end position="254"/>
    </location>
</feature>
<feature type="transmembrane region" description="Helical" evidence="10">
    <location>
        <begin position="315"/>
        <end position="337"/>
    </location>
</feature>
<dbReference type="EMBL" id="VDFQ02000001">
    <property type="protein sequence ID" value="KAA1424721.1"/>
    <property type="molecule type" value="Genomic_DNA"/>
</dbReference>
<evidence type="ECO:0000313" key="11">
    <source>
        <dbReference type="EMBL" id="KAA1424721.1"/>
    </source>
</evidence>
<dbReference type="GO" id="GO:0005886">
    <property type="term" value="C:plasma membrane"/>
    <property type="evidence" value="ECO:0007669"/>
    <property type="project" value="UniProtKB-SubCell"/>
</dbReference>
<feature type="transmembrane region" description="Helical" evidence="10">
    <location>
        <begin position="189"/>
        <end position="214"/>
    </location>
</feature>
<feature type="region of interest" description="Disordered" evidence="9">
    <location>
        <begin position="340"/>
        <end position="385"/>
    </location>
</feature>
<dbReference type="Pfam" id="PF02653">
    <property type="entry name" value="BPD_transp_2"/>
    <property type="match status" value="1"/>
</dbReference>